<dbReference type="GO" id="GO:0006511">
    <property type="term" value="P:ubiquitin-dependent protein catabolic process"/>
    <property type="evidence" value="ECO:0007669"/>
    <property type="project" value="TreeGrafter"/>
</dbReference>
<evidence type="ECO:0000259" key="2">
    <source>
        <dbReference type="SMART" id="SM00727"/>
    </source>
</evidence>
<comment type="caution">
    <text evidence="3">The sequence shown here is derived from an EMBL/GenBank/DDBJ whole genome shotgun (WGS) entry which is preliminary data.</text>
</comment>
<dbReference type="InterPro" id="IPR006636">
    <property type="entry name" value="STI1_HS-bd"/>
</dbReference>
<proteinExistence type="predicted"/>
<protein>
    <submittedName>
        <fullName evidence="3">Ubiquilin-4</fullName>
    </submittedName>
</protein>
<dbReference type="Pfam" id="PF23195">
    <property type="entry name" value="UBQLN1"/>
    <property type="match status" value="1"/>
</dbReference>
<feature type="domain" description="STI1" evidence="2">
    <location>
        <begin position="5"/>
        <end position="44"/>
    </location>
</feature>
<name>A0A8J6KYF1_MICOH</name>
<accession>A0A8J6KYF1</accession>
<dbReference type="GO" id="GO:0005829">
    <property type="term" value="C:cytosol"/>
    <property type="evidence" value="ECO:0007669"/>
    <property type="project" value="TreeGrafter"/>
</dbReference>
<dbReference type="PANTHER" id="PTHR10677:SF21">
    <property type="entry name" value="UBIQUILIN-4"/>
    <property type="match status" value="1"/>
</dbReference>
<sequence length="158" mass="17834">MIMANPQMQQLIERNPEIRHMLNNPELMRQTMEFARNPTMMQEIMRNQGRAPSNLESVPGGYNALRRMYTDTQEPMLTAAREQFGNNPFSSPTGNSNSTSSQPLGTERIKSPSLIPRAPRENRPFLTPRAPPLPLSMPLIRWGGHRRVGDQLGAPDSL</sequence>
<evidence type="ECO:0000313" key="4">
    <source>
        <dbReference type="Proteomes" id="UP000710432"/>
    </source>
</evidence>
<dbReference type="InterPro" id="IPR015496">
    <property type="entry name" value="Ubiquilin"/>
</dbReference>
<evidence type="ECO:0000313" key="3">
    <source>
        <dbReference type="EMBL" id="KAH0513879.1"/>
    </source>
</evidence>
<dbReference type="SMART" id="SM00727">
    <property type="entry name" value="STI1"/>
    <property type="match status" value="1"/>
</dbReference>
<dbReference type="PANTHER" id="PTHR10677">
    <property type="entry name" value="UBIQUILIN"/>
    <property type="match status" value="1"/>
</dbReference>
<dbReference type="FunFam" id="1.10.260.100:FF:000001">
    <property type="entry name" value="Ubiquilin 1"/>
    <property type="match status" value="1"/>
</dbReference>
<dbReference type="Proteomes" id="UP000710432">
    <property type="component" value="Unassembled WGS sequence"/>
</dbReference>
<evidence type="ECO:0000256" key="1">
    <source>
        <dbReference type="SAM" id="MobiDB-lite"/>
    </source>
</evidence>
<gene>
    <name evidence="3" type="ORF">LTLLF_138365</name>
</gene>
<dbReference type="EMBL" id="JAATJU010021374">
    <property type="protein sequence ID" value="KAH0513879.1"/>
    <property type="molecule type" value="Genomic_DNA"/>
</dbReference>
<dbReference type="AlphaFoldDB" id="A0A8J6KYF1"/>
<dbReference type="GO" id="GO:0031593">
    <property type="term" value="F:polyubiquitin modification-dependent protein binding"/>
    <property type="evidence" value="ECO:0007669"/>
    <property type="project" value="TreeGrafter"/>
</dbReference>
<reference evidence="3" key="1">
    <citation type="submission" date="2020-03" db="EMBL/GenBank/DDBJ databases">
        <title>Studies in the Genomics of Life Span.</title>
        <authorList>
            <person name="Glass D."/>
        </authorList>
    </citation>
    <scope>NUCLEOTIDE SEQUENCE</scope>
    <source>
        <strain evidence="3">LTLLF</strain>
        <tissue evidence="3">Muscle</tissue>
    </source>
</reference>
<feature type="compositionally biased region" description="Low complexity" evidence="1">
    <location>
        <begin position="85"/>
        <end position="101"/>
    </location>
</feature>
<feature type="region of interest" description="Disordered" evidence="1">
    <location>
        <begin position="81"/>
        <end position="134"/>
    </location>
</feature>
<dbReference type="Gene3D" id="1.10.260.100">
    <property type="match status" value="1"/>
</dbReference>
<organism evidence="3 4">
    <name type="scientific">Microtus ochrogaster</name>
    <name type="common">Prairie vole</name>
    <dbReference type="NCBI Taxonomy" id="79684"/>
    <lineage>
        <taxon>Eukaryota</taxon>
        <taxon>Metazoa</taxon>
        <taxon>Chordata</taxon>
        <taxon>Craniata</taxon>
        <taxon>Vertebrata</taxon>
        <taxon>Euteleostomi</taxon>
        <taxon>Mammalia</taxon>
        <taxon>Eutheria</taxon>
        <taxon>Euarchontoglires</taxon>
        <taxon>Glires</taxon>
        <taxon>Rodentia</taxon>
        <taxon>Myomorpha</taxon>
        <taxon>Muroidea</taxon>
        <taxon>Cricetidae</taxon>
        <taxon>Arvicolinae</taxon>
        <taxon>Microtus</taxon>
    </lineage>
</organism>